<organism evidence="2 3">
    <name type="scientific">Paractinoplanes rishiriensis</name>
    <dbReference type="NCBI Taxonomy" id="1050105"/>
    <lineage>
        <taxon>Bacteria</taxon>
        <taxon>Bacillati</taxon>
        <taxon>Actinomycetota</taxon>
        <taxon>Actinomycetes</taxon>
        <taxon>Micromonosporales</taxon>
        <taxon>Micromonosporaceae</taxon>
        <taxon>Paractinoplanes</taxon>
    </lineage>
</organism>
<name>A0A919JW81_9ACTN</name>
<gene>
    <name evidence="2" type="ORF">Ari01nite_18790</name>
</gene>
<keyword evidence="1" id="KW-1133">Transmembrane helix</keyword>
<evidence type="ECO:0000313" key="3">
    <source>
        <dbReference type="Proteomes" id="UP000636960"/>
    </source>
</evidence>
<keyword evidence="1" id="KW-0472">Membrane</keyword>
<feature type="transmembrane region" description="Helical" evidence="1">
    <location>
        <begin position="20"/>
        <end position="43"/>
    </location>
</feature>
<sequence>MSTGTSTTLPLTGAAIAVGGASFGIQWVAAAGILFVVLGFAAVRYTRRARR</sequence>
<comment type="caution">
    <text evidence="2">The sequence shown here is derived from an EMBL/GenBank/DDBJ whole genome shotgun (WGS) entry which is preliminary data.</text>
</comment>
<dbReference type="Proteomes" id="UP000636960">
    <property type="component" value="Unassembled WGS sequence"/>
</dbReference>
<dbReference type="RefSeq" id="WP_203780730.1">
    <property type="nucleotide sequence ID" value="NZ_BOMV01000013.1"/>
</dbReference>
<reference evidence="2" key="1">
    <citation type="submission" date="2021-01" db="EMBL/GenBank/DDBJ databases">
        <title>Whole genome shotgun sequence of Actinoplanes rishiriensis NBRC 108556.</title>
        <authorList>
            <person name="Komaki H."/>
            <person name="Tamura T."/>
        </authorList>
    </citation>
    <scope>NUCLEOTIDE SEQUENCE</scope>
    <source>
        <strain evidence="2">NBRC 108556</strain>
    </source>
</reference>
<protein>
    <submittedName>
        <fullName evidence="2">Uncharacterized protein</fullName>
    </submittedName>
</protein>
<evidence type="ECO:0000256" key="1">
    <source>
        <dbReference type="SAM" id="Phobius"/>
    </source>
</evidence>
<accession>A0A919JW81</accession>
<evidence type="ECO:0000313" key="2">
    <source>
        <dbReference type="EMBL" id="GIE94414.1"/>
    </source>
</evidence>
<keyword evidence="3" id="KW-1185">Reference proteome</keyword>
<proteinExistence type="predicted"/>
<dbReference type="EMBL" id="BOMV01000013">
    <property type="protein sequence ID" value="GIE94414.1"/>
    <property type="molecule type" value="Genomic_DNA"/>
</dbReference>
<keyword evidence="1" id="KW-0812">Transmembrane</keyword>
<dbReference type="AlphaFoldDB" id="A0A919JW81"/>